<reference evidence="1" key="1">
    <citation type="submission" date="2019-08" db="EMBL/GenBank/DDBJ databases">
        <title>The improved chromosome-level genome for the pearl oyster Pinctada fucata martensii using PacBio sequencing and Hi-C.</title>
        <authorList>
            <person name="Zheng Z."/>
        </authorList>
    </citation>
    <scope>NUCLEOTIDE SEQUENCE</scope>
    <source>
        <strain evidence="1">ZZ-2019</strain>
        <tissue evidence="1">Adductor muscle</tissue>
    </source>
</reference>
<dbReference type="GO" id="GO:0031012">
    <property type="term" value="C:extracellular matrix"/>
    <property type="evidence" value="ECO:0007669"/>
    <property type="project" value="TreeGrafter"/>
</dbReference>
<dbReference type="Proteomes" id="UP001186944">
    <property type="component" value="Unassembled WGS sequence"/>
</dbReference>
<dbReference type="PANTHER" id="PTHR33395:SF22">
    <property type="entry name" value="REVERSE TRANSCRIPTASE DOMAIN-CONTAINING PROTEIN"/>
    <property type="match status" value="1"/>
</dbReference>
<protein>
    <submittedName>
        <fullName evidence="1">Uncharacterized protein</fullName>
    </submittedName>
</protein>
<dbReference type="EMBL" id="VSWD01000005">
    <property type="protein sequence ID" value="KAK3101678.1"/>
    <property type="molecule type" value="Genomic_DNA"/>
</dbReference>
<gene>
    <name evidence="1" type="ORF">FSP39_005405</name>
</gene>
<dbReference type="PANTHER" id="PTHR33395">
    <property type="entry name" value="TRANSCRIPTASE, PUTATIVE-RELATED-RELATED"/>
    <property type="match status" value="1"/>
</dbReference>
<sequence>MEQMKEDLSKFSSEFCSQFDLTSRIEDMWKAIKTQLNTTLDKCVPSKMTSTRYNQPWINREVKQLSRRKKRSFKRARETKSARDRKHYQHLKKATRNACKRAYDSYISNIVSPDSHSNPKKFWSFISSKKTESTGVAPLKSSDGLTYSDQATKANILNEQFSSVFNANEDLTTIEDIKSPPYSPMPDIEISTRGVQKLLAGLNIHKASGPDGVSTRLLKSFSSELAPSSPCCSRPHLTRVLYHKTGRRQM</sequence>
<dbReference type="GO" id="GO:0007508">
    <property type="term" value="P:larval heart development"/>
    <property type="evidence" value="ECO:0007669"/>
    <property type="project" value="TreeGrafter"/>
</dbReference>
<keyword evidence="2" id="KW-1185">Reference proteome</keyword>
<evidence type="ECO:0000313" key="2">
    <source>
        <dbReference type="Proteomes" id="UP001186944"/>
    </source>
</evidence>
<dbReference type="GO" id="GO:0061343">
    <property type="term" value="P:cell adhesion involved in heart morphogenesis"/>
    <property type="evidence" value="ECO:0007669"/>
    <property type="project" value="TreeGrafter"/>
</dbReference>
<comment type="caution">
    <text evidence="1">The sequence shown here is derived from an EMBL/GenBank/DDBJ whole genome shotgun (WGS) entry which is preliminary data.</text>
</comment>
<dbReference type="AlphaFoldDB" id="A0AA88YB92"/>
<accession>A0AA88YB92</accession>
<name>A0AA88YB92_PINIB</name>
<proteinExistence type="predicted"/>
<evidence type="ECO:0000313" key="1">
    <source>
        <dbReference type="EMBL" id="KAK3101678.1"/>
    </source>
</evidence>
<organism evidence="1 2">
    <name type="scientific">Pinctada imbricata</name>
    <name type="common">Atlantic pearl-oyster</name>
    <name type="synonym">Pinctada martensii</name>
    <dbReference type="NCBI Taxonomy" id="66713"/>
    <lineage>
        <taxon>Eukaryota</taxon>
        <taxon>Metazoa</taxon>
        <taxon>Spiralia</taxon>
        <taxon>Lophotrochozoa</taxon>
        <taxon>Mollusca</taxon>
        <taxon>Bivalvia</taxon>
        <taxon>Autobranchia</taxon>
        <taxon>Pteriomorphia</taxon>
        <taxon>Pterioida</taxon>
        <taxon>Pterioidea</taxon>
        <taxon>Pteriidae</taxon>
        <taxon>Pinctada</taxon>
    </lineage>
</organism>